<sequence length="160" mass="17561">MTTTYPRETVDGFVEVSRLLTGFETFELYGTGMAELYLETMIDQVGEAAYQEFVFALDRADRDPEKIQDEVAQDIARAVTHLWYLGVWPQLSASAHGKLRREKPNVAFTAAPEAYVEGLVWRTFHGHPPGAKPPGFGTWAAPPPGAPEIPAPQQQAGGTS</sequence>
<accession>A0A561ELY4</accession>
<evidence type="ECO:0000313" key="3">
    <source>
        <dbReference type="Proteomes" id="UP000318416"/>
    </source>
</evidence>
<name>A0A561ELY4_9ACTN</name>
<reference evidence="2 3" key="1">
    <citation type="submission" date="2019-06" db="EMBL/GenBank/DDBJ databases">
        <title>Sequencing the genomes of 1000 actinobacteria strains.</title>
        <authorList>
            <person name="Klenk H.-P."/>
        </authorList>
    </citation>
    <scope>NUCLEOTIDE SEQUENCE [LARGE SCALE GENOMIC DNA]</scope>
    <source>
        <strain evidence="2 3">DSM 41649</strain>
    </source>
</reference>
<feature type="compositionally biased region" description="Pro residues" evidence="1">
    <location>
        <begin position="141"/>
        <end position="150"/>
    </location>
</feature>
<feature type="region of interest" description="Disordered" evidence="1">
    <location>
        <begin position="131"/>
        <end position="160"/>
    </location>
</feature>
<gene>
    <name evidence="2" type="ORF">FB465_1618</name>
</gene>
<protein>
    <submittedName>
        <fullName evidence="2">Uncharacterized protein</fullName>
    </submittedName>
</protein>
<organism evidence="2 3">
    <name type="scientific">Kitasatospora atroaurantiaca</name>
    <dbReference type="NCBI Taxonomy" id="285545"/>
    <lineage>
        <taxon>Bacteria</taxon>
        <taxon>Bacillati</taxon>
        <taxon>Actinomycetota</taxon>
        <taxon>Actinomycetes</taxon>
        <taxon>Kitasatosporales</taxon>
        <taxon>Streptomycetaceae</taxon>
        <taxon>Kitasatospora</taxon>
    </lineage>
</organism>
<proteinExistence type="predicted"/>
<comment type="caution">
    <text evidence="2">The sequence shown here is derived from an EMBL/GenBank/DDBJ whole genome shotgun (WGS) entry which is preliminary data.</text>
</comment>
<dbReference type="AlphaFoldDB" id="A0A561ELY4"/>
<dbReference type="OrthoDB" id="495830at2"/>
<keyword evidence="3" id="KW-1185">Reference proteome</keyword>
<feature type="compositionally biased region" description="Low complexity" evidence="1">
    <location>
        <begin position="151"/>
        <end position="160"/>
    </location>
</feature>
<evidence type="ECO:0000256" key="1">
    <source>
        <dbReference type="SAM" id="MobiDB-lite"/>
    </source>
</evidence>
<dbReference type="Proteomes" id="UP000318416">
    <property type="component" value="Unassembled WGS sequence"/>
</dbReference>
<dbReference type="EMBL" id="VIVR01000001">
    <property type="protein sequence ID" value="TWE16635.1"/>
    <property type="molecule type" value="Genomic_DNA"/>
</dbReference>
<dbReference type="RefSeq" id="WP_145788937.1">
    <property type="nucleotide sequence ID" value="NZ_BAAABR010000002.1"/>
</dbReference>
<evidence type="ECO:0000313" key="2">
    <source>
        <dbReference type="EMBL" id="TWE16635.1"/>
    </source>
</evidence>